<keyword evidence="2" id="KW-1185">Reference proteome</keyword>
<dbReference type="Proteomes" id="UP000499080">
    <property type="component" value="Unassembled WGS sequence"/>
</dbReference>
<reference evidence="1 2" key="1">
    <citation type="journal article" date="2019" name="Sci. Rep.">
        <title>Orb-weaving spider Araneus ventricosus genome elucidates the spidroin gene catalogue.</title>
        <authorList>
            <person name="Kono N."/>
            <person name="Nakamura H."/>
            <person name="Ohtoshi R."/>
            <person name="Moran D.A.P."/>
            <person name="Shinohara A."/>
            <person name="Yoshida Y."/>
            <person name="Fujiwara M."/>
            <person name="Mori M."/>
            <person name="Tomita M."/>
            <person name="Arakawa K."/>
        </authorList>
    </citation>
    <scope>NUCLEOTIDE SEQUENCE [LARGE SCALE GENOMIC DNA]</scope>
</reference>
<sequence>MRANKLTHVLEEDQACAERITHAQKQRRRHVLVSGLDSYMLLYRMYWPRVNPRLGRSSSIEDESESHSIAGSETPSSCCRWRCLLAELHIVHAGNRDSVARGLKDGLMHKCGNVGHVALICSGAV</sequence>
<evidence type="ECO:0000313" key="2">
    <source>
        <dbReference type="Proteomes" id="UP000499080"/>
    </source>
</evidence>
<proteinExistence type="predicted"/>
<organism evidence="1 2">
    <name type="scientific">Araneus ventricosus</name>
    <name type="common">Orbweaver spider</name>
    <name type="synonym">Epeira ventricosa</name>
    <dbReference type="NCBI Taxonomy" id="182803"/>
    <lineage>
        <taxon>Eukaryota</taxon>
        <taxon>Metazoa</taxon>
        <taxon>Ecdysozoa</taxon>
        <taxon>Arthropoda</taxon>
        <taxon>Chelicerata</taxon>
        <taxon>Arachnida</taxon>
        <taxon>Araneae</taxon>
        <taxon>Araneomorphae</taxon>
        <taxon>Entelegynae</taxon>
        <taxon>Araneoidea</taxon>
        <taxon>Araneidae</taxon>
        <taxon>Araneus</taxon>
    </lineage>
</organism>
<accession>A0A4Y2T033</accession>
<dbReference type="AlphaFoldDB" id="A0A4Y2T033"/>
<protein>
    <submittedName>
        <fullName evidence="1">Uncharacterized protein</fullName>
    </submittedName>
</protein>
<dbReference type="EMBL" id="BGPR01025191">
    <property type="protein sequence ID" value="GBN93877.1"/>
    <property type="molecule type" value="Genomic_DNA"/>
</dbReference>
<gene>
    <name evidence="1" type="ORF">AVEN_141595_1</name>
</gene>
<comment type="caution">
    <text evidence="1">The sequence shown here is derived from an EMBL/GenBank/DDBJ whole genome shotgun (WGS) entry which is preliminary data.</text>
</comment>
<name>A0A4Y2T033_ARAVE</name>
<evidence type="ECO:0000313" key="1">
    <source>
        <dbReference type="EMBL" id="GBN93877.1"/>
    </source>
</evidence>